<proteinExistence type="predicted"/>
<dbReference type="SMART" id="SM00834">
    <property type="entry name" value="CxxC_CXXC_SSSS"/>
    <property type="match status" value="1"/>
</dbReference>
<dbReference type="eggNOG" id="COG2331">
    <property type="taxonomic scope" value="Bacteria"/>
</dbReference>
<evidence type="ECO:0000313" key="4">
    <source>
        <dbReference type="Proteomes" id="UP000002524"/>
    </source>
</evidence>
<feature type="region of interest" description="Disordered" evidence="1">
    <location>
        <begin position="1"/>
        <end position="32"/>
    </location>
</feature>
<evidence type="ECO:0000256" key="1">
    <source>
        <dbReference type="SAM" id="MobiDB-lite"/>
    </source>
</evidence>
<accession>Q9RXL0</accession>
<dbReference type="GO" id="GO:0044183">
    <property type="term" value="F:protein folding chaperone"/>
    <property type="evidence" value="ECO:0000318"/>
    <property type="project" value="GO_Central"/>
</dbReference>
<gene>
    <name evidence="3" type="ordered locus">DR_0301</name>
</gene>
<dbReference type="EnsemblBacteria" id="AAF09888">
    <property type="protein sequence ID" value="AAF09888"/>
    <property type="gene ID" value="DR_0301"/>
</dbReference>
<sequence>MRDGLSPSRPPVLPGTAPSRRSPPPRRTPLMPTYLYKDLNTGEIYELVQHMRDDPYTEHPETGAPVKRVLSRPAIAFKGSGFYVNDSRKSGGEGGGGE</sequence>
<dbReference type="InterPro" id="IPR013429">
    <property type="entry name" value="Regulatory_FmdB_Zinc_ribbon"/>
</dbReference>
<feature type="domain" description="Putative regulatory protein FmdB zinc ribbon" evidence="2">
    <location>
        <begin position="31"/>
        <end position="71"/>
    </location>
</feature>
<dbReference type="PaxDb" id="243230-DR_0301"/>
<evidence type="ECO:0000313" key="3">
    <source>
        <dbReference type="EMBL" id="AAF09888.1"/>
    </source>
</evidence>
<dbReference type="PANTHER" id="PTHR34404:SF2">
    <property type="entry name" value="CONSERVED SERINE RICH PROTEIN"/>
    <property type="match status" value="1"/>
</dbReference>
<dbReference type="InParanoid" id="Q9RXL0"/>
<evidence type="ECO:0000259" key="2">
    <source>
        <dbReference type="SMART" id="SM00834"/>
    </source>
</evidence>
<organism evidence="3 4">
    <name type="scientific">Deinococcus radiodurans (strain ATCC 13939 / DSM 20539 / JCM 16871 / CCUG 27074 / LMG 4051 / NBRC 15346 / NCIMB 9279 / VKM B-1422 / R1)</name>
    <dbReference type="NCBI Taxonomy" id="243230"/>
    <lineage>
        <taxon>Bacteria</taxon>
        <taxon>Thermotogati</taxon>
        <taxon>Deinococcota</taxon>
        <taxon>Deinococci</taxon>
        <taxon>Deinococcales</taxon>
        <taxon>Deinococcaceae</taxon>
        <taxon>Deinococcus</taxon>
    </lineage>
</organism>
<dbReference type="PATRIC" id="fig|243230.17.peg.467"/>
<dbReference type="KEGG" id="dra:DR_0301"/>
<dbReference type="AlphaFoldDB" id="Q9RXL0"/>
<reference evidence="3 4" key="1">
    <citation type="journal article" date="1999" name="Science">
        <title>Genome sequence of the radioresistant bacterium Deinococcus radiodurans R1.</title>
        <authorList>
            <person name="White O."/>
            <person name="Eisen J.A."/>
            <person name="Heidelberg J.F."/>
            <person name="Hickey E.K."/>
            <person name="Peterson J.D."/>
            <person name="Dodson R.J."/>
            <person name="Haft D.H."/>
            <person name="Gwinn M.L."/>
            <person name="Nelson W.C."/>
            <person name="Richardson D.L."/>
            <person name="Moffat K.S."/>
            <person name="Qin H."/>
            <person name="Jiang L."/>
            <person name="Pamphile W."/>
            <person name="Crosby M."/>
            <person name="Shen M."/>
            <person name="Vamathevan J.J."/>
            <person name="Lam P."/>
            <person name="McDonald L."/>
            <person name="Utterback T."/>
            <person name="Zalewski C."/>
            <person name="Makarova K.S."/>
            <person name="Aravind L."/>
            <person name="Daly M.J."/>
            <person name="Minton K.W."/>
            <person name="Fleischmann R.D."/>
            <person name="Ketchum K.A."/>
            <person name="Nelson K.E."/>
            <person name="Salzberg S."/>
            <person name="Smith H.O."/>
            <person name="Venter J.C."/>
            <person name="Fraser C.M."/>
        </authorList>
    </citation>
    <scope>NUCLEOTIDE SEQUENCE [LARGE SCALE GENOMIC DNA]</scope>
    <source>
        <strain evidence="4">ATCC 13939 / DSM 20539 / JCM 16871 / LMG 4051 / NBRC 15346 / NCIMB 9279 / R1 / VKM B-1422</strain>
    </source>
</reference>
<dbReference type="Proteomes" id="UP000002524">
    <property type="component" value="Chromosome 1"/>
</dbReference>
<dbReference type="NCBIfam" id="TIGR02605">
    <property type="entry name" value="CxxC_CxxC_SSSS"/>
    <property type="match status" value="1"/>
</dbReference>
<dbReference type="PANTHER" id="PTHR34404">
    <property type="entry name" value="REGULATORY PROTEIN, FMDB FAMILY"/>
    <property type="match status" value="1"/>
</dbReference>
<dbReference type="STRING" id="243230.DR_0301"/>
<dbReference type="HOGENOM" id="CLU_2329099_0_0_0"/>
<dbReference type="EMBL" id="AE000513">
    <property type="protein sequence ID" value="AAF09888.1"/>
    <property type="molecule type" value="Genomic_DNA"/>
</dbReference>
<dbReference type="PIR" id="H75535">
    <property type="entry name" value="H75535"/>
</dbReference>
<dbReference type="OrthoDB" id="9813321at2"/>
<keyword evidence="4" id="KW-1185">Reference proteome</keyword>
<protein>
    <recommendedName>
        <fullName evidence="2">Putative regulatory protein FmdB zinc ribbon domain-containing protein</fullName>
    </recommendedName>
</protein>
<name>Q9RXL0_DEIRA</name>